<feature type="compositionally biased region" description="Polar residues" evidence="1">
    <location>
        <begin position="3616"/>
        <end position="3635"/>
    </location>
</feature>
<dbReference type="OMA" id="GPVKDTQ"/>
<feature type="compositionally biased region" description="Polar residues" evidence="1">
    <location>
        <begin position="740"/>
        <end position="779"/>
    </location>
</feature>
<dbReference type="GO" id="GO:0003682">
    <property type="term" value="F:chromatin binding"/>
    <property type="evidence" value="ECO:0000318"/>
    <property type="project" value="GO_Central"/>
</dbReference>
<dbReference type="Proteomes" id="UP000007110">
    <property type="component" value="Unassembled WGS sequence"/>
</dbReference>
<sequence>MDDSESSGGTQQVSELRLGSQAPLSVNMDVEQKELKNDSTVSQSESISALRAALQTESKTEPVANEPIKPDVILTDQQTGSTTGPTADEQMESEESIIDEQAESDQPLIADGKADSDVAHVADDQMAHDKAQVGDEEMEINEPFIADKQSESDTARIVDNPTESDSDAAHIADDQMARDKAEVADEEMEMNEPFSADKQSESDTAPVVDNQTASELPYIVDDQNKSDSILIRDEHMGSDKLLILDEDTESDVDDEMAYDKVPSADEQAKSDTPLITDDHIESLKSLPADNKTESCSTLPVVEEQMETDEQVIADEQMKSSCALFVDEPTKRAIATNIDDQLISDISTIAVEEQESVIAPIANEQMETYEPAVETKSDDSSIVYEPTDSYTTPLGDERREYDTAHVSDSSLNESKQTKSDTDEQIGADVTQSLVESTESYQTHNANEKMGSDNAPIATITLERTESDKIPIADEKTASNADRTDLNIAPVSNDMDSCTTPDAIGKTESLTAPDVDELCERSAPPPIADEHSISESELCVDEPAQSVTALIIDTPMQSNTTPIADEETESNADTRTDLNIHVAPVSDEMESCTTPDAIDKTESLTAPDVDELCERSVSPVADEHSISGSELFVDEPAQSVTALIKDKPMQPNTTPAADEETESLTAPDVDELCERSASPIADEHSISGSELFVDDQAQSVAALIKDTPMQSNTTPIADEETESITAPISNEQMETESAPGSDEQTQYNASLIPDTQNRSDAAMVDSQTESDAAVIDSQTESDAPLIIDEWIESGTDSKAAEQRETETALDDSYALDELSDSSSGAASSEEEMEGIVGATMVSDTSAEDKMTDDDSHQSSVTRKEGIVLESTPIEDGGDYSAIVVQEQRSIRQLAASQIVDSYLDEPTEEECNAENANTNIDNTNKNYDPVLRMDLKGGTAIIDHISNCMRFSSGAVNWVESPSKKPKRPSPEGRRSTTNKRPRYDEESGKSSGAQSSLSGGKDVVQNTCDRVPSTTQGQGRLHIQRFTSVEKVDGHSKLIKIVTDPEHDYSSVSLASTTSAKAPTSASSVPCASTRLFLPPTSRSSVPNASTRLVPPSTNVSPVPINSVRPMPKLTTINTTPIASTQFFLNRQNAVSRAPVQSFPVQTSVSTVPVASMPPLTSLSTVPTESTRFGSLNPAVRLILPPTQENAVPMAPMQSIPLQTSASTVPAAPTGCSSAPQPFTYSYMNMPPAQPPVRFQAAPIIVNQKQPVANPHCPGILHLQYNQLPPSQRDQVLRPSFTLLQNCQAKEGKQCIQQTSATKPNPPATISNPRPSVQSAFLQYQQAAHSTILCPSKNKPNDPHPATSSCQFRECSPSNDKKATTTVNSGRAPQHPKTSVNPSGSSPSASSLDTTPKNQQHSMRVEFTSVKIAVPTTMPAWVLVNPHLLTTSSSSLNPVVNSPQSLHPHVASQVFREVSTVANAEVHNCVTQLDSCESSVPREVSIAATPQVHNHVTQLGSSESPVPREVHTAVVHNHVTQLDSCESPVPREVRTAVVHNRVTQLDLCESPVPREVNTAATSEVHNHVTQFDSCESPVILERANINKEGMKRPCEDVTGDQSKRSRIMNEGEMLVERLQKVSAHRLYVVLEVLKFVTSNRFGPLYNPAVRDLTPEELHAFSVLFAAVYGYRICIEAQIKRILTDVAALTIHNIGADEPRRVQEAVNSFSDVGLAKSEKLNRLSQVLFSDYERAFCSATGKEGYAPFCKSRLFVLQHAYAITIGENVSTPMSEGERIRVMKHVLDSTANLLRIQMTKEGSYTDPQLVKIWMSKEQERVRTILCEKQKELAEQRKLAEEASVSWNYLMESQLGCYVMTASEYGMLEDIRNPGNQALSKKQQVEQLLETILSPDELLLIAKKTEMPELSGVGVKLAFLRQAFFAICYGESCTLTAPIAKVESVKEWLMARVLMNKILERIEAESATLRCLMLPTEVRIKSHRKLKSELKENMKQGYPSTSRACKQDSIRSAQGIEKSPGFETMLPENLGAYVMSKVIAVHLDVVKEIADRGKRESILQHILTKIITEEGNVQNQSADSRSVAMYLAVLRQCIFIVFSHDTHEVQCGIWKRCTNHMASLLGSSSEVSSSGIVNNVRIKEENVRDNAYSFLGCPCRKEELGAMVLNADEVAEINHIRDNIQGSSDSQAREVAVNQLVMNLINQEDISSVPVCLALRKLPLKILKLTKIRSSYFSLFPLCNPEAEESEWAHCWSSLARSVQSMMLNNRRFVSLISVPRTFVSKMDTRDQNKTDDSDDDSSQSGGMSNSSYSSSSEEKEKGDEGDEDIPLFIHTGAVMSEGQKMSESPKSWNLQKRRAWQKTRTDRLPTTSRVAETESGEEVPLPLGTPMSLGKIGSHVMTSKEENWKKKLKHTCHIQQLTREQVVQLVVKELYSKDDIINIHHRKRAKQTVFCPLKMAILRQVYFELYDNCTVDPFQLWCQCWAHLARVVDKIRQMVRNTLLGKVVLTEKYKRLKKLQIRKEKLQQEYRKRHIKRTSDSQRQVGRPKKSRVNTDHLHASQLNMNVTRASNANSIIEDDVPFFTKSGTSVPVVINASDKVSSGPVSCGDERGQPYTLITEEGETVALVYGRPVTESNLGATVMTQEEGNWTQTLKEACRERNIAKGEAVEFITQNVYTVPEIRRFHERRRRKQRVFDRMKIAIIRKVYFSIFPPESDEAADILWWNFWAYFTIACQNLEKNGRTLPHAISELRPGHRVKATQQRPLLLDRAKPKKQKHANKIRSGDVIGQASELQRKGITEKGALSQPNASGSGTHHESQLTLRPQFMSLLQCYSWNPDILVRFLAAYIFTEDELLGCAKNVRSLDSFKMKVFETGYSQFYDPADSAASCCLINHIQDLNEATVSDYWGRQTPQKIQVMVEKCAKQCEYTFSAEETNQELCRTEPASTSIEKSTFSAAERSKMCREILDDELKNLPQYKFERCVYIACKLMEKMFSREELLTGNTAGTRGLCTLDPKRLAVLKCTTFAIAGIAPSAHQRTWDRIHNDIDQALKYKGSHFVTEDRKVEKELECATVLISSKSRIQAQKQDSETGFQMISCTTLIKGGLRRDLLLCAEDHSEVLKKLLNHFIRKDEDYDQFLYRAPSKMKLIRAVYWSICSISIDKLGESWIEAMKTISCLVESGKLYEKPIRSNDELEESESTKSGDESTQLQDKTNPSKYMYAQQEAESKLRQLRSIGDVKETSIRLMKCYKWSKEVVVRLLIQRILTETEIDNVAKNMELHEKKRIEIEAVFSQVYGEEEKDQCWTLIKQIIEDVCKENRSSLCNVWTRKSKKTAVEEAAHATLYKNNESKTESQRSADLDCDAFIQEEFPWLPSGEVGKCLFISDHMRKSFFSTEELAFGSCSGTPGWLQLDPIRMDVLKHVVFTVASVPEHKEEKLWQMCSNTIDKKNRKLRQQILQEDEKVETLIHTSPSALEEQITDDARGHVMESKDNAVTVIRSLVQQLFNPEDLMGDADEMTPSQMKLLQALFFKIHEVVPTEKEKAWNQAMRTINYLNKISGYTFKSGDDGDSSGSFISDKEDDWTGGMDDYPEGGESSDEDMAPEPTERVFPKKEKAPSEPISGKNTSCETTSKSAGQTTPIIDSVTSRISENDVGQCSGTSSREDKMKQVDDITVDSLDWYILRPGLVQLYKHLTAYKLEEDEIVDELIMHIFGAKLLDGQSAALSLDESIEMLKSAFFLLYDVPGNEQAAANDLLEERLMHTLMILGQQLTQIMDETLVENETTVKVLNKPKPYPPMSDLEGKVKKMRSLLMEAFRADERVEMDSAKLKKLRGSKVDAVINAFQKSFPSQESMERKIVMTLIYNLTVELQELVTEKLRYKVDSLTNAYVQRAVSALEAKAKEQATSTSSATPFFQAVIQELVCVQRAVGVVPMVRVLLRYLFTPEELVVLQQSDMTQLPPSLQAQMNLMQRTFFKVIKTPSSERENAWSCIQWIIAKEVQDCKSSDEESNKKKVKSETFVPVYHRCAVMKCVMGIILPLEEQSQFHADPQGFETSHPDKIKEMKNLYFLIRNIQEHAKEEEWELVCTPKKNYEVAQQLSFPNKSNREHKVTGLGTSKNTVTSTTLEDKSNIKISAGVGGKKQVQEPKSVKMQTQKPQKMADVMHMDGEKPIGIRQSKVKTRSKSKGVSENYISLLGGKKDKSVQPTTDQRTDSTNPPPTSPKATVKALQHKKTIVVLVDYSICDRVCKIMADEESKKNENVRTVSDKERKSETSPSSSSTTNTSQTQIGDDDTRAKVESSVKNSIDSENSDRVASNSSPEKNPLETAEATSVKDGQDQDLSITDFTVHESNLNGTAIQNSFVEENTGTRRSKDVDQIELAVDLLKSAVENIPSRSDLHDDASHHSREDGELPSNEEVKKEESSTLVDGQATSNNPLSPQADSPNASSNKGISLESNAVISEGEKSMKTNVLSAAPSVPDDDDDILGKGNEDDASSDLDDDLLGANSDRELQIDECSGTQTASSNDSQMNEQSMLDSGKDPKVVADVTAHFLSPSVDTPGTCGIVTSACKDFSFVNLSSDDVIEENCNQCPTDISKDSPSNMVNEHSGRTNVRSDDCLSPNTCLAQKDEGGATMEVKSQVADGETEDEQETEMMPALGSNGPQPPPSSSADILLWASEVKNQPKEKSNVGNDEMKGDPEHQSDSNPESNVDILSWATQVKVSSDSTS</sequence>
<feature type="compositionally biased region" description="Basic and acidic residues" evidence="1">
    <location>
        <begin position="3598"/>
        <end position="3610"/>
    </location>
</feature>
<dbReference type="GeneID" id="100889461"/>
<feature type="compositionally biased region" description="Low complexity" evidence="1">
    <location>
        <begin position="4267"/>
        <end position="4280"/>
    </location>
</feature>
<feature type="compositionally biased region" description="Basic and acidic residues" evidence="1">
    <location>
        <begin position="464"/>
        <end position="483"/>
    </location>
</feature>
<feature type="compositionally biased region" description="Basic residues" evidence="1">
    <location>
        <begin position="2764"/>
        <end position="2773"/>
    </location>
</feature>
<feature type="compositionally biased region" description="Basic and acidic residues" evidence="1">
    <location>
        <begin position="4389"/>
        <end position="4416"/>
    </location>
</feature>
<feature type="compositionally biased region" description="Basic and acidic residues" evidence="1">
    <location>
        <begin position="3183"/>
        <end position="3198"/>
    </location>
</feature>
<feature type="region of interest" description="Disordered" evidence="1">
    <location>
        <begin position="4466"/>
        <end position="4496"/>
    </location>
</feature>
<feature type="compositionally biased region" description="Basic and acidic residues" evidence="1">
    <location>
        <begin position="4249"/>
        <end position="4266"/>
    </location>
</feature>
<feature type="region of interest" description="Disordered" evidence="1">
    <location>
        <begin position="4587"/>
        <end position="4720"/>
    </location>
</feature>
<keyword evidence="4" id="KW-1185">Reference proteome</keyword>
<feature type="compositionally biased region" description="Polar residues" evidence="1">
    <location>
        <begin position="1"/>
        <end position="14"/>
    </location>
</feature>
<feature type="compositionally biased region" description="Low complexity" evidence="1">
    <location>
        <begin position="988"/>
        <end position="999"/>
    </location>
</feature>
<feature type="domain" description="BEN" evidence="2">
    <location>
        <begin position="2976"/>
        <end position="3051"/>
    </location>
</feature>
<feature type="compositionally biased region" description="Basic and acidic residues" evidence="1">
    <location>
        <begin position="2277"/>
        <end position="2286"/>
    </location>
</feature>
<feature type="region of interest" description="Disordered" evidence="1">
    <location>
        <begin position="957"/>
        <end position="1018"/>
    </location>
</feature>
<dbReference type="InterPro" id="IPR018379">
    <property type="entry name" value="BEN_domain"/>
</dbReference>
<feature type="region of interest" description="Disordered" evidence="1">
    <location>
        <begin position="368"/>
        <end position="424"/>
    </location>
</feature>
<feature type="compositionally biased region" description="Polar residues" evidence="1">
    <location>
        <begin position="4708"/>
        <end position="4720"/>
    </location>
</feature>
<feature type="region of interest" description="Disordered" evidence="1">
    <location>
        <begin position="4509"/>
        <end position="4531"/>
    </location>
</feature>
<feature type="region of interest" description="Disordered" evidence="1">
    <location>
        <begin position="1077"/>
        <end position="1097"/>
    </location>
</feature>
<feature type="region of interest" description="Disordered" evidence="1">
    <location>
        <begin position="4386"/>
        <end position="4444"/>
    </location>
</feature>
<feature type="compositionally biased region" description="Low complexity" evidence="1">
    <location>
        <begin position="2293"/>
        <end position="2306"/>
    </location>
</feature>
<evidence type="ECO:0000259" key="2">
    <source>
        <dbReference type="SMART" id="SM01025"/>
    </source>
</evidence>
<dbReference type="EnsemblMetazoa" id="XM_030999969">
    <property type="protein sequence ID" value="XP_030855829"/>
    <property type="gene ID" value="LOC100889461"/>
</dbReference>
<feature type="compositionally biased region" description="Basic and acidic residues" evidence="1">
    <location>
        <begin position="4155"/>
        <end position="4165"/>
    </location>
</feature>
<organism evidence="3 4">
    <name type="scientific">Strongylocentrotus purpuratus</name>
    <name type="common">Purple sea urchin</name>
    <dbReference type="NCBI Taxonomy" id="7668"/>
    <lineage>
        <taxon>Eukaryota</taxon>
        <taxon>Metazoa</taxon>
        <taxon>Echinodermata</taxon>
        <taxon>Eleutherozoa</taxon>
        <taxon>Echinozoa</taxon>
        <taxon>Echinoidea</taxon>
        <taxon>Euechinoidea</taxon>
        <taxon>Echinacea</taxon>
        <taxon>Camarodonta</taxon>
        <taxon>Echinidea</taxon>
        <taxon>Strongylocentrotidae</taxon>
        <taxon>Strongylocentrotus</taxon>
    </lineage>
</organism>
<feature type="region of interest" description="Disordered" evidence="1">
    <location>
        <begin position="1332"/>
        <end position="1401"/>
    </location>
</feature>
<feature type="region of interest" description="Disordered" evidence="1">
    <location>
        <begin position="2521"/>
        <end position="2546"/>
    </location>
</feature>
<dbReference type="GO" id="GO:0003677">
    <property type="term" value="F:DNA binding"/>
    <property type="evidence" value="ECO:0000318"/>
    <property type="project" value="GO_Central"/>
</dbReference>
<feature type="compositionally biased region" description="Polar residues" evidence="1">
    <location>
        <begin position="1080"/>
        <end position="1097"/>
    </location>
</feature>
<feature type="compositionally biased region" description="Basic and acidic residues" evidence="1">
    <location>
        <begin position="394"/>
        <end position="404"/>
    </location>
</feature>
<protein>
    <recommendedName>
        <fullName evidence="2">BEN domain-containing protein</fullName>
    </recommendedName>
</protein>
<dbReference type="OrthoDB" id="5981282at2759"/>
<feature type="domain" description="BEN" evidence="2">
    <location>
        <begin position="3374"/>
        <end position="3450"/>
    </location>
</feature>
<feature type="region of interest" description="Disordered" evidence="1">
    <location>
        <begin position="1"/>
        <end position="27"/>
    </location>
</feature>
<feature type="compositionally biased region" description="Polar residues" evidence="1">
    <location>
        <begin position="721"/>
        <end position="730"/>
    </location>
</feature>
<feature type="region of interest" description="Disordered" evidence="1">
    <location>
        <begin position="3183"/>
        <end position="3209"/>
    </location>
</feature>
<reference evidence="3" key="2">
    <citation type="submission" date="2021-01" db="UniProtKB">
        <authorList>
            <consortium name="EnsemblMetazoa"/>
        </authorList>
    </citation>
    <scope>IDENTIFICATION</scope>
</reference>
<feature type="region of interest" description="Disordered" evidence="1">
    <location>
        <begin position="550"/>
        <end position="574"/>
    </location>
</feature>
<dbReference type="GO" id="GO:0000785">
    <property type="term" value="C:chromatin"/>
    <property type="evidence" value="ECO:0000318"/>
    <property type="project" value="GO_Central"/>
</dbReference>
<feature type="region of interest" description="Disordered" evidence="1">
    <location>
        <begin position="143"/>
        <end position="216"/>
    </location>
</feature>
<name>A0A7M7PU66_STRPU</name>
<feature type="region of interest" description="Disordered" evidence="1">
    <location>
        <begin position="1294"/>
        <end position="1314"/>
    </location>
</feature>
<accession>A0A7M7PU66</accession>
<dbReference type="GO" id="GO:0042393">
    <property type="term" value="F:histone binding"/>
    <property type="evidence" value="ECO:0000318"/>
    <property type="project" value="GO_Central"/>
</dbReference>
<feature type="compositionally biased region" description="Basic and acidic residues" evidence="1">
    <location>
        <begin position="4674"/>
        <end position="4695"/>
    </location>
</feature>
<dbReference type="GO" id="GO:0005634">
    <property type="term" value="C:nucleus"/>
    <property type="evidence" value="ECO:0000318"/>
    <property type="project" value="GO_Central"/>
</dbReference>
<evidence type="ECO:0000256" key="1">
    <source>
        <dbReference type="SAM" id="MobiDB-lite"/>
    </source>
</evidence>
<feature type="compositionally biased region" description="Polar residues" evidence="1">
    <location>
        <begin position="75"/>
        <end position="85"/>
    </location>
</feature>
<feature type="compositionally biased region" description="Acidic residues" evidence="1">
    <location>
        <begin position="4485"/>
        <end position="4495"/>
    </location>
</feature>
<feature type="compositionally biased region" description="Acidic residues" evidence="1">
    <location>
        <begin position="89"/>
        <end position="103"/>
    </location>
</feature>
<dbReference type="GO" id="GO:0034728">
    <property type="term" value="P:nucleosome organization"/>
    <property type="evidence" value="ECO:0000318"/>
    <property type="project" value="GO_Central"/>
</dbReference>
<evidence type="ECO:0000313" key="3">
    <source>
        <dbReference type="EnsemblMetazoa" id="XP_030855829"/>
    </source>
</evidence>
<feature type="region of interest" description="Disordered" evidence="1">
    <location>
        <begin position="641"/>
        <end position="677"/>
    </location>
</feature>
<reference evidence="4" key="1">
    <citation type="submission" date="2015-02" db="EMBL/GenBank/DDBJ databases">
        <title>Genome sequencing for Strongylocentrotus purpuratus.</title>
        <authorList>
            <person name="Murali S."/>
            <person name="Liu Y."/>
            <person name="Vee V."/>
            <person name="English A."/>
            <person name="Wang M."/>
            <person name="Skinner E."/>
            <person name="Han Y."/>
            <person name="Muzny D.M."/>
            <person name="Worley K.C."/>
            <person name="Gibbs R.A."/>
        </authorList>
    </citation>
    <scope>NUCLEOTIDE SEQUENCE</scope>
</reference>
<feature type="compositionally biased region" description="Polar residues" evidence="1">
    <location>
        <begin position="2334"/>
        <end position="2345"/>
    </location>
</feature>
<dbReference type="GO" id="GO:0016887">
    <property type="term" value="F:ATP hydrolysis activity"/>
    <property type="evidence" value="ECO:0000318"/>
    <property type="project" value="GO_Central"/>
</dbReference>
<dbReference type="SMART" id="SM01025">
    <property type="entry name" value="BEN"/>
    <property type="match status" value="2"/>
</dbReference>
<dbReference type="GO" id="GO:0140658">
    <property type="term" value="F:ATP-dependent chromatin remodeler activity"/>
    <property type="evidence" value="ECO:0000318"/>
    <property type="project" value="GO_Central"/>
</dbReference>
<feature type="region of interest" description="Disordered" evidence="1">
    <location>
        <begin position="2277"/>
        <end position="2382"/>
    </location>
</feature>
<feature type="compositionally biased region" description="Polar residues" evidence="1">
    <location>
        <begin position="4197"/>
        <end position="4208"/>
    </location>
</feature>
<feature type="region of interest" description="Disordered" evidence="1">
    <location>
        <begin position="4131"/>
        <end position="4220"/>
    </location>
</feature>
<feature type="compositionally biased region" description="Polar residues" evidence="1">
    <location>
        <begin position="3199"/>
        <end position="3209"/>
    </location>
</feature>
<feature type="compositionally biased region" description="Acidic residues" evidence="1">
    <location>
        <begin position="3572"/>
        <end position="3595"/>
    </location>
</feature>
<feature type="compositionally biased region" description="Polar residues" evidence="1">
    <location>
        <begin position="4417"/>
        <end position="4444"/>
    </location>
</feature>
<feature type="region of interest" description="Disordered" evidence="1">
    <location>
        <begin position="52"/>
        <end position="109"/>
    </location>
</feature>
<evidence type="ECO:0000313" key="4">
    <source>
        <dbReference type="Proteomes" id="UP000007110"/>
    </source>
</evidence>
<feature type="region of interest" description="Disordered" evidence="1">
    <location>
        <begin position="464"/>
        <end position="536"/>
    </location>
</feature>
<dbReference type="KEGG" id="spu:100889461"/>
<feature type="region of interest" description="Disordered" evidence="1">
    <location>
        <begin position="4249"/>
        <end position="4332"/>
    </location>
</feature>
<feature type="compositionally biased region" description="Acidic residues" evidence="1">
    <location>
        <begin position="805"/>
        <end position="817"/>
    </location>
</feature>
<feature type="region of interest" description="Disordered" evidence="1">
    <location>
        <begin position="2749"/>
        <end position="2773"/>
    </location>
</feature>
<feature type="compositionally biased region" description="Basic and acidic residues" evidence="1">
    <location>
        <begin position="167"/>
        <end position="183"/>
    </location>
</feature>
<feature type="compositionally biased region" description="Basic and acidic residues" evidence="1">
    <location>
        <begin position="4599"/>
        <end position="4609"/>
    </location>
</feature>
<feature type="compositionally biased region" description="Polar residues" evidence="1">
    <location>
        <begin position="4294"/>
        <end position="4314"/>
    </location>
</feature>
<proteinExistence type="predicted"/>
<feature type="compositionally biased region" description="Polar residues" evidence="1">
    <location>
        <begin position="4587"/>
        <end position="4597"/>
    </location>
</feature>
<feature type="compositionally biased region" description="Low complexity" evidence="1">
    <location>
        <begin position="1377"/>
        <end position="1395"/>
    </location>
</feature>
<feature type="region of interest" description="Disordered" evidence="1">
    <location>
        <begin position="3559"/>
        <end position="3635"/>
    </location>
</feature>
<feature type="compositionally biased region" description="Polar residues" evidence="1">
    <location>
        <begin position="4510"/>
        <end position="4528"/>
    </location>
</feature>
<feature type="region of interest" description="Disordered" evidence="1">
    <location>
        <begin position="792"/>
        <end position="831"/>
    </location>
</feature>
<dbReference type="InParanoid" id="A0A7M7PU66"/>
<feature type="compositionally biased region" description="Polar residues" evidence="1">
    <location>
        <begin position="1003"/>
        <end position="1017"/>
    </location>
</feature>
<dbReference type="RefSeq" id="XP_030855829.1">
    <property type="nucleotide sequence ID" value="XM_030999969.1"/>
</dbReference>
<feature type="region of interest" description="Disordered" evidence="1">
    <location>
        <begin position="701"/>
        <end position="779"/>
    </location>
</feature>